<accession>A0AB35IM25</accession>
<reference evidence="1" key="1">
    <citation type="submission" date="2023-01" db="EMBL/GenBank/DDBJ databases">
        <title>Human gut microbiome strain richness.</title>
        <authorList>
            <person name="Chen-Liaw A."/>
        </authorList>
    </citation>
    <scope>NUCLEOTIDE SEQUENCE</scope>
    <source>
        <strain evidence="1">1001217st2_G6_1001217B_191108</strain>
    </source>
</reference>
<dbReference type="EMBL" id="JAQLKE010000032">
    <property type="protein sequence ID" value="MDB7085167.1"/>
    <property type="molecule type" value="Genomic_DNA"/>
</dbReference>
<proteinExistence type="predicted"/>
<name>A0AB35IM25_9FIRM</name>
<gene>
    <name evidence="1" type="ORF">PM738_15270</name>
</gene>
<sequence length="198" mass="23679">MMCLLENKVEEYYKLNGEYMVYSDMLEYGFTKREIRRLVEKELLRKLVKGLYIYKNELEDEFFVYQFANKNMIYSHETACYLHGLTTVIPSRCNVTTYSGCHLRNNRLKVSYVKKELLHVGAVEHIDYFGNKIIVYDCERTICDLIRNKKKVDTQVYYQSLQSYFNNKKLDMRKLSKYGKLFNVESEIAEIYSLYKSA</sequence>
<comment type="caution">
    <text evidence="1">The sequence shown here is derived from an EMBL/GenBank/DDBJ whole genome shotgun (WGS) entry which is preliminary data.</text>
</comment>
<dbReference type="AlphaFoldDB" id="A0AB35IM25"/>
<organism evidence="1 2">
    <name type="scientific">Thomasclavelia ramosa</name>
    <dbReference type="NCBI Taxonomy" id="1547"/>
    <lineage>
        <taxon>Bacteria</taxon>
        <taxon>Bacillati</taxon>
        <taxon>Bacillota</taxon>
        <taxon>Erysipelotrichia</taxon>
        <taxon>Erysipelotrichales</taxon>
        <taxon>Coprobacillaceae</taxon>
        <taxon>Thomasclavelia</taxon>
    </lineage>
</organism>
<evidence type="ECO:0000313" key="2">
    <source>
        <dbReference type="Proteomes" id="UP001211987"/>
    </source>
</evidence>
<dbReference type="RefSeq" id="WP_008791088.1">
    <property type="nucleotide sequence ID" value="NZ_CP083622.1"/>
</dbReference>
<dbReference type="Proteomes" id="UP001211987">
    <property type="component" value="Unassembled WGS sequence"/>
</dbReference>
<protein>
    <submittedName>
        <fullName evidence="1">Uncharacterized protein</fullName>
    </submittedName>
</protein>
<evidence type="ECO:0000313" key="1">
    <source>
        <dbReference type="EMBL" id="MDB7085167.1"/>
    </source>
</evidence>